<dbReference type="Gene3D" id="1.10.30.50">
    <property type="match status" value="1"/>
</dbReference>
<dbReference type="RefSeq" id="WP_120644377.1">
    <property type="nucleotide sequence ID" value="NZ_RAWB01000156.1"/>
</dbReference>
<evidence type="ECO:0000313" key="2">
    <source>
        <dbReference type="EMBL" id="RKH58453.1"/>
    </source>
</evidence>
<evidence type="ECO:0000256" key="1">
    <source>
        <dbReference type="SAM" id="MobiDB-lite"/>
    </source>
</evidence>
<dbReference type="EMBL" id="RAWB01000156">
    <property type="protein sequence ID" value="RKH58453.1"/>
    <property type="molecule type" value="Genomic_DNA"/>
</dbReference>
<gene>
    <name evidence="2" type="ORF">D7V93_16770</name>
</gene>
<evidence type="ECO:0000313" key="3">
    <source>
        <dbReference type="Proteomes" id="UP000272888"/>
    </source>
</evidence>
<dbReference type="AlphaFoldDB" id="A0A3A8PQ42"/>
<protein>
    <recommendedName>
        <fullName evidence="4">TIGR02646 family protein</fullName>
    </recommendedName>
</protein>
<evidence type="ECO:0008006" key="4">
    <source>
        <dbReference type="Google" id="ProtNLM"/>
    </source>
</evidence>
<comment type="caution">
    <text evidence="2">The sequence shown here is derived from an EMBL/GenBank/DDBJ whole genome shotgun (WGS) entry which is preliminary data.</text>
</comment>
<organism evidence="2 3">
    <name type="scientific">Corallococcus llansteffanensis</name>
    <dbReference type="NCBI Taxonomy" id="2316731"/>
    <lineage>
        <taxon>Bacteria</taxon>
        <taxon>Pseudomonadati</taxon>
        <taxon>Myxococcota</taxon>
        <taxon>Myxococcia</taxon>
        <taxon>Myxococcales</taxon>
        <taxon>Cystobacterineae</taxon>
        <taxon>Myxococcaceae</taxon>
        <taxon>Corallococcus</taxon>
    </lineage>
</organism>
<accession>A0A3A8PQ42</accession>
<name>A0A3A8PQ42_9BACT</name>
<keyword evidence="3" id="KW-1185">Reference proteome</keyword>
<feature type="non-terminal residue" evidence="2">
    <location>
        <position position="214"/>
    </location>
</feature>
<sequence>MIPVSPHPPPANFDTRVTQPGMDFLATTPTPTDKEWKNRAYWTRVLDDLYQAYGRICAYSCQRIECTTGDRNVEHFKPKKMHPQLAYDWSNYRLVCSRLNSRKGTKTILDPFTLAAGSFAIRFPSLEVVPGPLCNADATLKTQVDFTCNTLKLNDETTCIRSRLELIQAYCRCDITFAHLAGENPFLAGEMQRQNLVKLEVIRRVMSYSPPTPP</sequence>
<dbReference type="Proteomes" id="UP000272888">
    <property type="component" value="Unassembled WGS sequence"/>
</dbReference>
<feature type="compositionally biased region" description="Pro residues" evidence="1">
    <location>
        <begin position="1"/>
        <end position="11"/>
    </location>
</feature>
<reference evidence="3" key="1">
    <citation type="submission" date="2018-09" db="EMBL/GenBank/DDBJ databases">
        <authorList>
            <person name="Livingstone P.G."/>
            <person name="Whitworth D.E."/>
        </authorList>
    </citation>
    <scope>NUCLEOTIDE SEQUENCE [LARGE SCALE GENOMIC DNA]</scope>
    <source>
        <strain evidence="3">CA051B</strain>
    </source>
</reference>
<feature type="region of interest" description="Disordered" evidence="1">
    <location>
        <begin position="1"/>
        <end position="29"/>
    </location>
</feature>
<proteinExistence type="predicted"/>